<evidence type="ECO:0000256" key="1">
    <source>
        <dbReference type="SAM" id="MobiDB-lite"/>
    </source>
</evidence>
<protein>
    <submittedName>
        <fullName evidence="2">Uncharacterized protein</fullName>
    </submittedName>
</protein>
<dbReference type="EMBL" id="LSSL01000178">
    <property type="protein sequence ID" value="OLY85231.1"/>
    <property type="molecule type" value="Genomic_DNA"/>
</dbReference>
<dbReference type="Proteomes" id="UP000187455">
    <property type="component" value="Unassembled WGS sequence"/>
</dbReference>
<name>A0A1R0H800_9FUNG</name>
<evidence type="ECO:0000313" key="3">
    <source>
        <dbReference type="Proteomes" id="UP000187455"/>
    </source>
</evidence>
<feature type="region of interest" description="Disordered" evidence="1">
    <location>
        <begin position="105"/>
        <end position="151"/>
    </location>
</feature>
<gene>
    <name evidence="2" type="ORF">AYI68_g583</name>
</gene>
<dbReference type="OrthoDB" id="5652922at2759"/>
<reference evidence="2 3" key="1">
    <citation type="journal article" date="2016" name="Mol. Biol. Evol.">
        <title>Genome-Wide Survey of Gut Fungi (Harpellales) Reveals the First Horizontally Transferred Ubiquitin Gene from a Mosquito Host.</title>
        <authorList>
            <person name="Wang Y."/>
            <person name="White M.M."/>
            <person name="Kvist S."/>
            <person name="Moncalvo J.M."/>
        </authorList>
    </citation>
    <scope>NUCLEOTIDE SEQUENCE [LARGE SCALE GENOMIC DNA]</scope>
    <source>
        <strain evidence="2 3">ALG-7-W6</strain>
    </source>
</reference>
<feature type="compositionally biased region" description="Basic and acidic residues" evidence="1">
    <location>
        <begin position="139"/>
        <end position="149"/>
    </location>
</feature>
<organism evidence="2 3">
    <name type="scientific">Smittium mucronatum</name>
    <dbReference type="NCBI Taxonomy" id="133383"/>
    <lineage>
        <taxon>Eukaryota</taxon>
        <taxon>Fungi</taxon>
        <taxon>Fungi incertae sedis</taxon>
        <taxon>Zoopagomycota</taxon>
        <taxon>Kickxellomycotina</taxon>
        <taxon>Harpellomycetes</taxon>
        <taxon>Harpellales</taxon>
        <taxon>Legeriomycetaceae</taxon>
        <taxon>Smittium</taxon>
    </lineage>
</organism>
<proteinExistence type="predicted"/>
<evidence type="ECO:0000313" key="2">
    <source>
        <dbReference type="EMBL" id="OLY85231.1"/>
    </source>
</evidence>
<keyword evidence="3" id="KW-1185">Reference proteome</keyword>
<sequence length="2720" mass="311650">MVPQRKVIRPISFRSNRIAPRSMVRSPFMAPGGVLPSRRIKPRIGARIRPAPIFVNRAYAPSYNRAVLRRLRKRKIHRRRGKIRKPRKARMGAVFQPQTFYSPVVTPKDVINPPSFSQPPQKRSDERESDIQPNPIDRPGNKIESKNNDGSEIETSIRKIPVLISKKCYNFFIKKITKFRKCFKKFCIKRKSCETACFGNHNKSQCEEFRSMFMGVLIKSPKIRAKCCVGCREIYGFSKYVKRMMADRSLIRKNFYYLTHNQVIYIKKKIKEIATNSNKILIRDFMIKDGEYARIVFDLKENGHSMTKKDFVRAKEDLLKIAIQRIKIAVKLKKFLKPSDLLRLIRYIIGLNRQLNCPLCKSGNIDSVYSLPDFDLKVHGYGSPPKYGDLVAKLIRLTLEITPEKYRTIVLSIIRSRIKVVKIELNLKYTKTSTIKSILIRNIFKENEKSKSNDSQLEKSIDPDTFEKIHKNISEIEKIVRNTSEVKITTIFSYNIEKPIKRLISATSNSLELPLRKYFMSIIRFKIERIKLLFILKILDNKVPIKIRVKLLNQVIAYTKEEKILLIKIRRRMKKKNFLEFFKRLNLIEKVLKLSKKLRPKIPTNIRNIVQKNVNRVIMRKIKMVPLKVRSLVRNIINVRIRLEKHKKMSQNNLKMSLKDNLALADKIKQDELKKAELMKILRSKVDSKNIGKIEKKISEVGNDKVISQDIGSRGINVDKVQKAVIGNIFSKVKNITSTDELNIKKLVLSKIEGIILTRELKRTYSNTPISLRLSAAKDLEKNKQEQKRIMILIKKTLSVAQYKIIVQQIEIMIRRLRRRKIKAKKVGLEAKLELKSDINKVINKVPRNLKEDVRKVIDAKIEKVKVQSKIDQVKKFDPEKVKSDLRNKLDDLKSKQKQPLANLAAKVGPENLAAIKDTLSKINEAIVLRNAGKPISPSILPSVASLVSSSTLSATSSSTTASSLISPSAAISSATSYPSTSSPTSTLTIQSAIASTTLLPGIGEKINQTIANIKKTQPNLSNKIIRNLIKQQIIVNKLQKEKARLGRIDPKKAVSKINNKLDKVRRNQRNILDDLSHKLKPNQLSGISAKIAKIADLIKQKAITSKDSNQKINKKTRKTVRSIISSLPKNSREDAKQLIKNSLNRGFLEAKLNRLNGLDPKTLADKIQIKISKVTQNKNQSLLLINNSVDPKLAAKIPAKIDKIAKLIVKKDTQSAVSNKLKRKAKNLIKKIFKSSPLNISKDIKAAIKALVKVYNNERKLKKIQTRNPKLTIERITKKLSKVTEKINTLSDNLKKNISPNVLDILLGQATKVANDLINSGNKSKINSNQTNDQLHKRFNNDFKKIIDQVPDSSKNDMAKLVDAIIKKIRLEKLLNSLNKYDPVNLASKIKDKISKFDALYKNHLGNIQRATDPETFSKIVPKIERAARLLSDKDGVDYLKKPGFKLYYRYKIRNFFKNLTKNFSPKVKKTIINAIKSQVILDKLNKKLDKINKMDPEKIKTRLSIKLEKVIAKEKAALDKLRKKVDPNSLDKIIPKIDGLYNSARNAPKHVSITKPEINRSIKKIIKDILKNSPSEAKKDIKKLIKGQIKMEKLKSNLKKIKTLDLNDASKKLQRKIIRSINTQNKLFAKVKEQVGPKKLKNLINQVRLVSKLPSKPITIIGPNIPKNKLLDRRIKSLVKNLLTSLPESAKRDVARIIKLESKKANLAAEIKKVNNLNIDKIKSDLNSKLRKLDKTQSSALANLNSIAGSKLVKHIASNINDIVSKNKGLINQPNFNIPKTRGDISTKLNNAINNTISSFPKPSRNYIKKAISLEIEKSKLLADLKKTINTNPKKTLYKIRKSLDIINRSKDKAFKSLKSKTDPQDLKKIKKDLNKIKKLLNRISKSSNLSNNHVVTPLGPNLNKKIKRIIKDAPQDSKFAIKKIIKDTIIKSKLEARIEKLDKLKLKATGDRLKDKVLNLIDKQNASLANIRKNLSPYLSKKLENEFNLHRKLVNDMASTEKKNRRLERLIKDRNVIKKIKDISKNVPEKIKHQIIALIKRSSKIAKLKQKAEKLDNISKSRILSKLKNKLSKVDARISEAKSELKNSMSPEKYGKLSNHIDKFSYDVKSKSIADSKHNLGSLSNLNNKIKTSIKKILRNSPLEERPKIKLLIKGIAKKSKLLSELEKLSKFDKKKAQAKLFKKIERLDAKIRASVEKLGFLLSPSTASYLNRKLSKIEKLISKSINRKLNNLVSGNPINRNIISKSNNLIIKNFIENSPPRSRSEIKKIIKLQIKKAKALSKLINLNNSNLMKLQFKIVGKIDSINKKQKQIISQIRNPEIVSGLDNVKKLVDIKNSSRYHKIRESKPALIKELKNIIKRVVQSSTKEVKRDIKKVIGLEVSKIKLLDKLSNAQRFRKDRITSQLRDQISTVSHKFDQIKHKLKNKLDPLNFANVIKKLNKISSLAKSRFDLPIKPCLFDPSTQRQINKHIRDLIKMTHYDARNLIRKIIKSMLDRLKLESQFRNSKLISGSKMTELVLNISKHVRLEKKLIFELKNLVRPSDFEKILLYLAKISKAILSPVSTFTTVPGDKNEISNIENIFKLYIKNKILSINLSNKIRNLSFGASSITLGRLFSRLKFSISRYRKYSHILKDIYENSIEQPLSNKSKLIKQILEDHFYLSTFNHSYHRLHHKPYHNVFIRKSLSFVKRCGVKDCCRNCCQTCYEKVFGRSPRNF</sequence>
<comment type="caution">
    <text evidence="2">The sequence shown here is derived from an EMBL/GenBank/DDBJ whole genome shotgun (WGS) entry which is preliminary data.</text>
</comment>
<accession>A0A1R0H800</accession>